<dbReference type="RefSeq" id="WP_243553676.1">
    <property type="nucleotide sequence ID" value="NZ_CP094528.1"/>
</dbReference>
<dbReference type="InterPro" id="IPR050179">
    <property type="entry name" value="Trans_hexapeptide_repeat"/>
</dbReference>
<dbReference type="Gene3D" id="2.160.10.10">
    <property type="entry name" value="Hexapeptide repeat proteins"/>
    <property type="match status" value="1"/>
</dbReference>
<dbReference type="PANTHER" id="PTHR43300">
    <property type="entry name" value="ACETYLTRANSFERASE"/>
    <property type="match status" value="1"/>
</dbReference>
<sequence length="211" mass="22065">MSTHDPSTFDVAEAPIVRVAASASIDSTAIIGDGTTIWHLTQLREHAVIGADCIIGRNVYVGPGVVIGDRCKVQNSALLYEPSVLEDGVFVGPGVVFTNDEFPRAVNPDGTLKSADDWTPVGVTVRTGASIGARSVCIAPVTIGEWSLVAAGAVVTTYVPPFALVVGTPARRVGWVGRAGVPLVPVGDDIWRCPRTGARYTETADGLREGE</sequence>
<dbReference type="Proteomes" id="UP000832097">
    <property type="component" value="Chromosome"/>
</dbReference>
<gene>
    <name evidence="1" type="ORF">MTO99_11135</name>
</gene>
<dbReference type="InterPro" id="IPR001451">
    <property type="entry name" value="Hexapep"/>
</dbReference>
<protein>
    <submittedName>
        <fullName evidence="1">Acetyltransferase</fullName>
    </submittedName>
</protein>
<dbReference type="PANTHER" id="PTHR43300:SF4">
    <property type="entry name" value="ACYL-[ACYL-CARRIER-PROTEIN]--UDP-N-ACETYLGLUCOSAMINE O-ACYLTRANSFERASE"/>
    <property type="match status" value="1"/>
</dbReference>
<reference evidence="1 2" key="1">
    <citation type="submission" date="2022-03" db="EMBL/GenBank/DDBJ databases">
        <title>Mucilaginibacter sp. isolated from the gut of Protaetia brevitarsis seulensis larvae.</title>
        <authorList>
            <person name="Won M."/>
            <person name="Kim S.-J."/>
            <person name="Kwon S.-W."/>
        </authorList>
    </citation>
    <scope>NUCLEOTIDE SEQUENCE [LARGE SCALE GENOMIC DNA]</scope>
    <source>
        <strain evidence="1 2">CFWR-12</strain>
    </source>
</reference>
<dbReference type="InterPro" id="IPR011004">
    <property type="entry name" value="Trimer_LpxA-like_sf"/>
</dbReference>
<dbReference type="Pfam" id="PF00132">
    <property type="entry name" value="Hexapep"/>
    <property type="match status" value="1"/>
</dbReference>
<dbReference type="Pfam" id="PF14602">
    <property type="entry name" value="Hexapep_2"/>
    <property type="match status" value="1"/>
</dbReference>
<dbReference type="CDD" id="cd03358">
    <property type="entry name" value="LbH_WxcM_N_like"/>
    <property type="match status" value="1"/>
</dbReference>
<organism evidence="1 2">
    <name type="scientific">Agromyces larvae</name>
    <dbReference type="NCBI Taxonomy" id="2929802"/>
    <lineage>
        <taxon>Bacteria</taxon>
        <taxon>Bacillati</taxon>
        <taxon>Actinomycetota</taxon>
        <taxon>Actinomycetes</taxon>
        <taxon>Micrococcales</taxon>
        <taxon>Microbacteriaceae</taxon>
        <taxon>Agromyces</taxon>
    </lineage>
</organism>
<proteinExistence type="predicted"/>
<evidence type="ECO:0000313" key="2">
    <source>
        <dbReference type="Proteomes" id="UP000832097"/>
    </source>
</evidence>
<name>A0ABY4BV25_9MICO</name>
<dbReference type="SUPFAM" id="SSF51161">
    <property type="entry name" value="Trimeric LpxA-like enzymes"/>
    <property type="match status" value="1"/>
</dbReference>
<accession>A0ABY4BV25</accession>
<evidence type="ECO:0000313" key="1">
    <source>
        <dbReference type="EMBL" id="UOE42744.1"/>
    </source>
</evidence>
<dbReference type="EMBL" id="CP094528">
    <property type="protein sequence ID" value="UOE42744.1"/>
    <property type="molecule type" value="Genomic_DNA"/>
</dbReference>
<keyword evidence="2" id="KW-1185">Reference proteome</keyword>